<dbReference type="VEuPathDB" id="TrichDB:TVAGG3_0974400"/>
<dbReference type="EMBL" id="DS113410">
    <property type="protein sequence ID" value="EAY06998.1"/>
    <property type="molecule type" value="Genomic_DNA"/>
</dbReference>
<dbReference type="STRING" id="5722.A2EK14"/>
<dbReference type="Pfam" id="PF13306">
    <property type="entry name" value="LRR_5"/>
    <property type="match status" value="2"/>
</dbReference>
<keyword evidence="2" id="KW-1185">Reference proteome</keyword>
<name>A2EK14_TRIV3</name>
<dbReference type="InterPro" id="IPR053139">
    <property type="entry name" value="Surface_bspA-like"/>
</dbReference>
<dbReference type="PANTHER" id="PTHR45661">
    <property type="entry name" value="SURFACE ANTIGEN"/>
    <property type="match status" value="1"/>
</dbReference>
<organism evidence="1 2">
    <name type="scientific">Trichomonas vaginalis (strain ATCC PRA-98 / G3)</name>
    <dbReference type="NCBI Taxonomy" id="412133"/>
    <lineage>
        <taxon>Eukaryota</taxon>
        <taxon>Metamonada</taxon>
        <taxon>Parabasalia</taxon>
        <taxon>Trichomonadida</taxon>
        <taxon>Trichomonadidae</taxon>
        <taxon>Trichomonas</taxon>
    </lineage>
</organism>
<dbReference type="AlphaFoldDB" id="A2EK14"/>
<dbReference type="SMR" id="A2EK14"/>
<dbReference type="KEGG" id="tva:4764882"/>
<reference evidence="1" key="2">
    <citation type="journal article" date="2007" name="Science">
        <title>Draft genome sequence of the sexually transmitted pathogen Trichomonas vaginalis.</title>
        <authorList>
            <person name="Carlton J.M."/>
            <person name="Hirt R.P."/>
            <person name="Silva J.C."/>
            <person name="Delcher A.L."/>
            <person name="Schatz M."/>
            <person name="Zhao Q."/>
            <person name="Wortman J.R."/>
            <person name="Bidwell S.L."/>
            <person name="Alsmark U.C.M."/>
            <person name="Besteiro S."/>
            <person name="Sicheritz-Ponten T."/>
            <person name="Noel C.J."/>
            <person name="Dacks J.B."/>
            <person name="Foster P.G."/>
            <person name="Simillion C."/>
            <person name="Van de Peer Y."/>
            <person name="Miranda-Saavedra D."/>
            <person name="Barton G.J."/>
            <person name="Westrop G.D."/>
            <person name="Mueller S."/>
            <person name="Dessi D."/>
            <person name="Fiori P.L."/>
            <person name="Ren Q."/>
            <person name="Paulsen I."/>
            <person name="Zhang H."/>
            <person name="Bastida-Corcuera F.D."/>
            <person name="Simoes-Barbosa A."/>
            <person name="Brown M.T."/>
            <person name="Hayes R.D."/>
            <person name="Mukherjee M."/>
            <person name="Okumura C.Y."/>
            <person name="Schneider R."/>
            <person name="Smith A.J."/>
            <person name="Vanacova S."/>
            <person name="Villalvazo M."/>
            <person name="Haas B.J."/>
            <person name="Pertea M."/>
            <person name="Feldblyum T.V."/>
            <person name="Utterback T.R."/>
            <person name="Shu C.L."/>
            <person name="Osoegawa K."/>
            <person name="de Jong P.J."/>
            <person name="Hrdy I."/>
            <person name="Horvathova L."/>
            <person name="Zubacova Z."/>
            <person name="Dolezal P."/>
            <person name="Malik S.B."/>
            <person name="Logsdon J.M. Jr."/>
            <person name="Henze K."/>
            <person name="Gupta A."/>
            <person name="Wang C.C."/>
            <person name="Dunne R.L."/>
            <person name="Upcroft J.A."/>
            <person name="Upcroft P."/>
            <person name="White O."/>
            <person name="Salzberg S.L."/>
            <person name="Tang P."/>
            <person name="Chiu C.-H."/>
            <person name="Lee Y.-S."/>
            <person name="Embley T.M."/>
            <person name="Coombs G.H."/>
            <person name="Mottram J.C."/>
            <person name="Tachezy J."/>
            <person name="Fraser-Liggett C.M."/>
            <person name="Johnson P.J."/>
        </authorList>
    </citation>
    <scope>NUCLEOTIDE SEQUENCE [LARGE SCALE GENOMIC DNA]</scope>
    <source>
        <strain evidence="1">G3</strain>
    </source>
</reference>
<dbReference type="InterPro" id="IPR026906">
    <property type="entry name" value="LRR_5"/>
</dbReference>
<dbReference type="RefSeq" id="XP_001319221.1">
    <property type="nucleotide sequence ID" value="XM_001319186.1"/>
</dbReference>
<reference evidence="1" key="1">
    <citation type="submission" date="2006-10" db="EMBL/GenBank/DDBJ databases">
        <authorList>
            <person name="Amadeo P."/>
            <person name="Zhao Q."/>
            <person name="Wortman J."/>
            <person name="Fraser-Liggett C."/>
            <person name="Carlton J."/>
        </authorList>
    </citation>
    <scope>NUCLEOTIDE SEQUENCE</scope>
    <source>
        <strain evidence="1">G3</strain>
    </source>
</reference>
<sequence length="355" mass="41276">MFSYLLYLTRSSENLTIDGMDVQCIILEDEIHIGNDEVHKPAIVSDLYFEFTIPETINYKEKECPITAIEAYSFYKTNITKIVIPKTIKFINSTCFENCKHLQTIIVDKENPNFTVIDDALYSKNKTILYKFPYEGDSFDILSETRIYSDSCFTWCTFTGFTVPKKILSLGTSLFSYNEDLKRIDLRNTNLKYIPNRMFIGCKRLEIVDLPKDITAIGSQTFQGTAIKSFKFPKTLNFIGKGAFKNSRIEEVELLETQVINITDKSFAMCNSLKLFRFPDKLENVETNSFNGTKNIEFIVYRGSNYMNQSVFECFPYAYITYKYPGKWFLGLITDNLKEEITYEKRKVSYGGRRF</sequence>
<dbReference type="Gene3D" id="3.80.10.10">
    <property type="entry name" value="Ribonuclease Inhibitor"/>
    <property type="match status" value="1"/>
</dbReference>
<dbReference type="InterPro" id="IPR032675">
    <property type="entry name" value="LRR_dom_sf"/>
</dbReference>
<accession>A2EK14</accession>
<protein>
    <recommendedName>
        <fullName evidence="3">Surface antigen BspA-like</fullName>
    </recommendedName>
</protein>
<evidence type="ECO:0000313" key="1">
    <source>
        <dbReference type="EMBL" id="EAY06998.1"/>
    </source>
</evidence>
<dbReference type="OrthoDB" id="10027416at2759"/>
<dbReference type="Proteomes" id="UP000001542">
    <property type="component" value="Unassembled WGS sequence"/>
</dbReference>
<dbReference type="PANTHER" id="PTHR45661:SF3">
    <property type="entry name" value="IG-LIKE DOMAIN-CONTAINING PROTEIN"/>
    <property type="match status" value="1"/>
</dbReference>
<dbReference type="VEuPathDB" id="TrichDB:TVAG_174670"/>
<dbReference type="InParanoid" id="A2EK14"/>
<proteinExistence type="predicted"/>
<evidence type="ECO:0000313" key="2">
    <source>
        <dbReference type="Proteomes" id="UP000001542"/>
    </source>
</evidence>
<dbReference type="SUPFAM" id="SSF52058">
    <property type="entry name" value="L domain-like"/>
    <property type="match status" value="1"/>
</dbReference>
<gene>
    <name evidence="1" type="ORF">TVAG_174670</name>
</gene>
<evidence type="ECO:0008006" key="3">
    <source>
        <dbReference type="Google" id="ProtNLM"/>
    </source>
</evidence>